<evidence type="ECO:0000256" key="1">
    <source>
        <dbReference type="SAM" id="MobiDB-lite"/>
    </source>
</evidence>
<name>A0A699UMM7_TANCI</name>
<reference evidence="2" key="1">
    <citation type="journal article" date="2019" name="Sci. Rep.">
        <title>Draft genome of Tanacetum cinerariifolium, the natural source of mosquito coil.</title>
        <authorList>
            <person name="Yamashiro T."/>
            <person name="Shiraishi A."/>
            <person name="Satake H."/>
            <person name="Nakayama K."/>
        </authorList>
    </citation>
    <scope>NUCLEOTIDE SEQUENCE</scope>
</reference>
<comment type="caution">
    <text evidence="2">The sequence shown here is derived from an EMBL/GenBank/DDBJ whole genome shotgun (WGS) entry which is preliminary data.</text>
</comment>
<evidence type="ECO:0000313" key="2">
    <source>
        <dbReference type="EMBL" id="GFD22709.1"/>
    </source>
</evidence>
<proteinExistence type="predicted"/>
<protein>
    <submittedName>
        <fullName evidence="2">Uncharacterized protein</fullName>
    </submittedName>
</protein>
<feature type="non-terminal residue" evidence="2">
    <location>
        <position position="1"/>
    </location>
</feature>
<sequence>GIENDDYDSKGDIIFLEQLLSNDSPSFPENKSFHFDIPSSPRSPVKPPDDDEIEPDKGVLTTKAVVWEIESGSRLG</sequence>
<accession>A0A699UMM7</accession>
<organism evidence="2">
    <name type="scientific">Tanacetum cinerariifolium</name>
    <name type="common">Dalmatian daisy</name>
    <name type="synonym">Chrysanthemum cinerariifolium</name>
    <dbReference type="NCBI Taxonomy" id="118510"/>
    <lineage>
        <taxon>Eukaryota</taxon>
        <taxon>Viridiplantae</taxon>
        <taxon>Streptophyta</taxon>
        <taxon>Embryophyta</taxon>
        <taxon>Tracheophyta</taxon>
        <taxon>Spermatophyta</taxon>
        <taxon>Magnoliopsida</taxon>
        <taxon>eudicotyledons</taxon>
        <taxon>Gunneridae</taxon>
        <taxon>Pentapetalae</taxon>
        <taxon>asterids</taxon>
        <taxon>campanulids</taxon>
        <taxon>Asterales</taxon>
        <taxon>Asteraceae</taxon>
        <taxon>Asteroideae</taxon>
        <taxon>Anthemideae</taxon>
        <taxon>Anthemidinae</taxon>
        <taxon>Tanacetum</taxon>
    </lineage>
</organism>
<dbReference type="AlphaFoldDB" id="A0A699UMM7"/>
<gene>
    <name evidence="2" type="ORF">Tci_894678</name>
</gene>
<feature type="region of interest" description="Disordered" evidence="1">
    <location>
        <begin position="27"/>
        <end position="56"/>
    </location>
</feature>
<dbReference type="EMBL" id="BKCJ011339336">
    <property type="protein sequence ID" value="GFD22709.1"/>
    <property type="molecule type" value="Genomic_DNA"/>
</dbReference>